<gene>
    <name evidence="4" type="ORF">ENO08_00075</name>
</gene>
<protein>
    <submittedName>
        <fullName evidence="4">Porin family protein</fullName>
    </submittedName>
</protein>
<dbReference type="EMBL" id="DSEC01000008">
    <property type="protein sequence ID" value="HER42841.1"/>
    <property type="molecule type" value="Genomic_DNA"/>
</dbReference>
<dbReference type="SUPFAM" id="SSF56925">
    <property type="entry name" value="OMPA-like"/>
    <property type="match status" value="1"/>
</dbReference>
<evidence type="ECO:0000259" key="3">
    <source>
        <dbReference type="Pfam" id="PF13505"/>
    </source>
</evidence>
<evidence type="ECO:0000256" key="1">
    <source>
        <dbReference type="ARBA" id="ARBA00022729"/>
    </source>
</evidence>
<feature type="chain" id="PRO_5031571508" evidence="2">
    <location>
        <begin position="20"/>
        <end position="163"/>
    </location>
</feature>
<dbReference type="Gene3D" id="2.40.160.20">
    <property type="match status" value="1"/>
</dbReference>
<sequence length="163" mass="17675">MKNTIYVTAFCLLAGSVAAVSVSAEQRWSAEFSGGAAFSTEELGEADLGTGLGFEGTVSYRFLPHLAVYGGWDWFHFSTDGSPWGGEMDVEETGYVFGLRFVHPVGDWPLSYMLRAGGTFDHIEIENDEGEIVADSDHGLGWEIGAGLVYALNDRWGIVPGIR</sequence>
<dbReference type="Proteomes" id="UP000886069">
    <property type="component" value="Unassembled WGS sequence"/>
</dbReference>
<feature type="non-terminal residue" evidence="4">
    <location>
        <position position="163"/>
    </location>
</feature>
<dbReference type="InterPro" id="IPR027385">
    <property type="entry name" value="Beta-barrel_OMP"/>
</dbReference>
<evidence type="ECO:0000313" key="4">
    <source>
        <dbReference type="EMBL" id="HER42841.1"/>
    </source>
</evidence>
<proteinExistence type="predicted"/>
<feature type="signal peptide" evidence="2">
    <location>
        <begin position="1"/>
        <end position="19"/>
    </location>
</feature>
<evidence type="ECO:0000256" key="2">
    <source>
        <dbReference type="SAM" id="SignalP"/>
    </source>
</evidence>
<organism evidence="4">
    <name type="scientific">Eiseniibacteriota bacterium</name>
    <dbReference type="NCBI Taxonomy" id="2212470"/>
    <lineage>
        <taxon>Bacteria</taxon>
        <taxon>Candidatus Eiseniibacteriota</taxon>
    </lineage>
</organism>
<dbReference type="AlphaFoldDB" id="A0A7V2F3E9"/>
<dbReference type="Pfam" id="PF13505">
    <property type="entry name" value="OMP_b-brl"/>
    <property type="match status" value="1"/>
</dbReference>
<reference evidence="4" key="1">
    <citation type="journal article" date="2020" name="mSystems">
        <title>Genome- and Community-Level Interaction Insights into Carbon Utilization and Element Cycling Functions of Hydrothermarchaeota in Hydrothermal Sediment.</title>
        <authorList>
            <person name="Zhou Z."/>
            <person name="Liu Y."/>
            <person name="Xu W."/>
            <person name="Pan J."/>
            <person name="Luo Z.H."/>
            <person name="Li M."/>
        </authorList>
    </citation>
    <scope>NUCLEOTIDE SEQUENCE [LARGE SCALE GENOMIC DNA]</scope>
    <source>
        <strain evidence="4">SpSt-1233</strain>
    </source>
</reference>
<keyword evidence="1 2" id="KW-0732">Signal</keyword>
<feature type="domain" description="Outer membrane protein beta-barrel" evidence="3">
    <location>
        <begin position="11"/>
        <end position="159"/>
    </location>
</feature>
<comment type="caution">
    <text evidence="4">The sequence shown here is derived from an EMBL/GenBank/DDBJ whole genome shotgun (WGS) entry which is preliminary data.</text>
</comment>
<accession>A0A7V2F3E9</accession>
<dbReference type="InterPro" id="IPR011250">
    <property type="entry name" value="OMP/PagP_B-barrel"/>
</dbReference>
<name>A0A7V2F3E9_UNCEI</name>